<evidence type="ECO:0000313" key="2">
    <source>
        <dbReference type="Proteomes" id="UP000001548"/>
    </source>
</evidence>
<dbReference type="RefSeq" id="XP_001704240.1">
    <property type="nucleotide sequence ID" value="XM_001704188.1"/>
</dbReference>
<dbReference type="Proteomes" id="UP000001548">
    <property type="component" value="Unassembled WGS sequence"/>
</dbReference>
<dbReference type="VEuPathDB" id="GiardiaDB:GL50803_28703"/>
<name>A8BXX8_GIAIC</name>
<dbReference type="EMBL" id="AACB03000001">
    <property type="protein sequence ID" value="KAE8304809.1"/>
    <property type="molecule type" value="Genomic_DNA"/>
</dbReference>
<reference evidence="1 2" key="1">
    <citation type="journal article" date="2007" name="Science">
        <title>Genomic minimalism in the early diverging intestinal parasite Giardia lamblia.</title>
        <authorList>
            <person name="Morrison H.G."/>
            <person name="McArthur A.G."/>
            <person name="Gillin F.D."/>
            <person name="Aley S.B."/>
            <person name="Adam R.D."/>
            <person name="Olsen G.J."/>
            <person name="Best A.A."/>
            <person name="Cande W.Z."/>
            <person name="Chen F."/>
            <person name="Cipriano M.J."/>
            <person name="Davids B.J."/>
            <person name="Dawson S.C."/>
            <person name="Elmendorf H.G."/>
            <person name="Hehl A.B."/>
            <person name="Holder M.E."/>
            <person name="Huse S.M."/>
            <person name="Kim U.U."/>
            <person name="Lasek-Nesselquist E."/>
            <person name="Manning G."/>
            <person name="Nigam A."/>
            <person name="Nixon J.E."/>
            <person name="Palm D."/>
            <person name="Passamaneck N.E."/>
            <person name="Prabhu A."/>
            <person name="Reich C.I."/>
            <person name="Reiner D.S."/>
            <person name="Samuelson J."/>
            <person name="Svard S.G."/>
            <person name="Sogin M.L."/>
        </authorList>
    </citation>
    <scope>NUCLEOTIDE SEQUENCE [LARGE SCALE GENOMIC DNA]</scope>
    <source>
        <strain evidence="1 2">WB C6</strain>
    </source>
</reference>
<dbReference type="HOGENOM" id="CLU_1605819_0_0_1"/>
<gene>
    <name evidence="1" type="ORF">GL50803_0028703</name>
</gene>
<dbReference type="KEGG" id="gla:GL50803_0028703"/>
<keyword evidence="2" id="KW-1185">Reference proteome</keyword>
<proteinExistence type="predicted"/>
<organism evidence="1 2">
    <name type="scientific">Giardia intestinalis (strain ATCC 50803 / WB clone C6)</name>
    <name type="common">Giardia lamblia</name>
    <dbReference type="NCBI Taxonomy" id="184922"/>
    <lineage>
        <taxon>Eukaryota</taxon>
        <taxon>Metamonada</taxon>
        <taxon>Diplomonadida</taxon>
        <taxon>Hexamitidae</taxon>
        <taxon>Giardiinae</taxon>
        <taxon>Giardia</taxon>
    </lineage>
</organism>
<sequence length="166" mass="18764">MNPRAPDALAAVHSELCNLQRHMGIRERGEPRPYMRLGNVALISTKHPSREPLVVHLGCGIFVERSDCAVKARVKSVLDSIKSQKEKFDKNLRDDPQNLEEGNLAYAAVPSDLQQKARAPEASVRYELPPFVFENDPHAAVVEHETAVQKRPKPRRLRSQFAIERL</sequence>
<protein>
    <submittedName>
        <fullName evidence="1">Uncharacterized protein</fullName>
    </submittedName>
</protein>
<dbReference type="AlphaFoldDB" id="A8BXX8"/>
<comment type="caution">
    <text evidence="1">The sequence shown here is derived from an EMBL/GenBank/DDBJ whole genome shotgun (WGS) entry which is preliminary data.</text>
</comment>
<evidence type="ECO:0000313" key="1">
    <source>
        <dbReference type="EMBL" id="KAE8304809.1"/>
    </source>
</evidence>
<accession>A8BXX8</accession>
<dbReference type="OMA" id="VFENDPH"/>
<dbReference type="GeneID" id="5697099"/>